<evidence type="ECO:0000259" key="1">
    <source>
        <dbReference type="Pfam" id="PF01243"/>
    </source>
</evidence>
<organism evidence="2 3">
    <name type="scientific">Paraburkholderia denitrificans</name>
    <dbReference type="NCBI Taxonomy" id="694025"/>
    <lineage>
        <taxon>Bacteria</taxon>
        <taxon>Pseudomonadati</taxon>
        <taxon>Pseudomonadota</taxon>
        <taxon>Betaproteobacteria</taxon>
        <taxon>Burkholderiales</taxon>
        <taxon>Burkholderiaceae</taxon>
        <taxon>Paraburkholderia</taxon>
    </lineage>
</organism>
<protein>
    <submittedName>
        <fullName evidence="2">Pyridoxamine 5'-phosphate oxidase family protein</fullName>
    </submittedName>
</protein>
<dbReference type="InterPro" id="IPR012349">
    <property type="entry name" value="Split_barrel_FMN-bd"/>
</dbReference>
<name>A0ABW0JDB7_9BURK</name>
<evidence type="ECO:0000313" key="3">
    <source>
        <dbReference type="Proteomes" id="UP001596103"/>
    </source>
</evidence>
<dbReference type="SUPFAM" id="SSF50475">
    <property type="entry name" value="FMN-binding split barrel"/>
    <property type="match status" value="1"/>
</dbReference>
<feature type="domain" description="Pyridoxamine 5'-phosphate oxidase N-terminal" evidence="1">
    <location>
        <begin position="27"/>
        <end position="131"/>
    </location>
</feature>
<dbReference type="PANTHER" id="PTHR34818">
    <property type="entry name" value="PROTEIN BLI-3"/>
    <property type="match status" value="1"/>
</dbReference>
<dbReference type="RefSeq" id="WP_377714168.1">
    <property type="nucleotide sequence ID" value="NZ_JBHSMP010000029.1"/>
</dbReference>
<dbReference type="PANTHER" id="PTHR34818:SF1">
    <property type="entry name" value="PROTEIN BLI-3"/>
    <property type="match status" value="1"/>
</dbReference>
<comment type="caution">
    <text evidence="2">The sequence shown here is derived from an EMBL/GenBank/DDBJ whole genome shotgun (WGS) entry which is preliminary data.</text>
</comment>
<dbReference type="EMBL" id="JBHSMP010000029">
    <property type="protein sequence ID" value="MFC5431138.1"/>
    <property type="molecule type" value="Genomic_DNA"/>
</dbReference>
<evidence type="ECO:0000313" key="2">
    <source>
        <dbReference type="EMBL" id="MFC5431138.1"/>
    </source>
</evidence>
<dbReference type="Pfam" id="PF01243">
    <property type="entry name" value="PNPOx_N"/>
    <property type="match status" value="1"/>
</dbReference>
<dbReference type="InterPro" id="IPR052917">
    <property type="entry name" value="Stress-Dev_Protein"/>
</dbReference>
<dbReference type="InterPro" id="IPR011576">
    <property type="entry name" value="Pyridox_Oxase_N"/>
</dbReference>
<gene>
    <name evidence="2" type="ORF">ACFPTO_20380</name>
</gene>
<proteinExistence type="predicted"/>
<keyword evidence="3" id="KW-1185">Reference proteome</keyword>
<dbReference type="Gene3D" id="2.30.110.10">
    <property type="entry name" value="Electron Transport, Fmn-binding Protein, Chain A"/>
    <property type="match status" value="1"/>
</dbReference>
<dbReference type="Proteomes" id="UP001596103">
    <property type="component" value="Unassembled WGS sequence"/>
</dbReference>
<reference evidence="3" key="1">
    <citation type="journal article" date="2019" name="Int. J. Syst. Evol. Microbiol.">
        <title>The Global Catalogue of Microorganisms (GCM) 10K type strain sequencing project: providing services to taxonomists for standard genome sequencing and annotation.</title>
        <authorList>
            <consortium name="The Broad Institute Genomics Platform"/>
            <consortium name="The Broad Institute Genome Sequencing Center for Infectious Disease"/>
            <person name="Wu L."/>
            <person name="Ma J."/>
        </authorList>
    </citation>
    <scope>NUCLEOTIDE SEQUENCE [LARGE SCALE GENOMIC DNA]</scope>
    <source>
        <strain evidence="3">CCUG 56042</strain>
    </source>
</reference>
<accession>A0ABW0JDB7</accession>
<sequence length="144" mass="15851">MNQDIVARASEIINAKTGYIGGGMEGYAALALIDEDGYPTASTLTIAKADGIKWLTFATSLDRDSVQRIKNCNRASVCVNTSEYNITLVGTAEILNDAQTKNDMWFPIMGSEWSGPDDPEYCVIRFTTKRYSLFVGYEEVKGTL</sequence>